<dbReference type="PANTHER" id="PTHR42904">
    <property type="entry name" value="NUDIX HYDROLASE, NUDC SUBFAMILY"/>
    <property type="match status" value="1"/>
</dbReference>
<dbReference type="GO" id="GO:0016787">
    <property type="term" value="F:hydrolase activity"/>
    <property type="evidence" value="ECO:0007669"/>
    <property type="project" value="UniProtKB-KW"/>
</dbReference>
<comment type="cofactor">
    <cofactor evidence="2">
        <name>Zn(2+)</name>
        <dbReference type="ChEBI" id="CHEBI:29105"/>
    </cofactor>
</comment>
<dbReference type="NCBIfam" id="NF001299">
    <property type="entry name" value="PRK00241.1"/>
    <property type="match status" value="1"/>
</dbReference>
<protein>
    <recommendedName>
        <fullName evidence="4">NAD(+) diphosphatase</fullName>
        <ecNumber evidence="4">3.6.1.22</ecNumber>
    </recommendedName>
</protein>
<comment type="cofactor">
    <cofactor evidence="1">
        <name>Mg(2+)</name>
        <dbReference type="ChEBI" id="CHEBI:18420"/>
    </cofactor>
</comment>
<evidence type="ECO:0000313" key="12">
    <source>
        <dbReference type="EMBL" id="MBO1362681.1"/>
    </source>
</evidence>
<dbReference type="PROSITE" id="PS00893">
    <property type="entry name" value="NUDIX_BOX"/>
    <property type="match status" value="1"/>
</dbReference>
<evidence type="ECO:0000256" key="7">
    <source>
        <dbReference type="ARBA" id="ARBA00022842"/>
    </source>
</evidence>
<dbReference type="EC" id="3.6.1.22" evidence="4"/>
<keyword evidence="8" id="KW-0520">NAD</keyword>
<name>A0ABS3M3C2_9BACT</name>
<dbReference type="PROSITE" id="PS51462">
    <property type="entry name" value="NUDIX"/>
    <property type="match status" value="1"/>
</dbReference>
<dbReference type="Gene3D" id="3.90.79.20">
    <property type="match status" value="1"/>
</dbReference>
<dbReference type="InterPro" id="IPR000086">
    <property type="entry name" value="NUDIX_hydrolase_dom"/>
</dbReference>
<dbReference type="InterPro" id="IPR050241">
    <property type="entry name" value="NAD-cap_RNA_hydrolase_NudC"/>
</dbReference>
<keyword evidence="7" id="KW-0460">Magnesium</keyword>
<keyword evidence="13" id="KW-1185">Reference proteome</keyword>
<dbReference type="InterPro" id="IPR020476">
    <property type="entry name" value="Nudix_hydrolase"/>
</dbReference>
<dbReference type="Proteomes" id="UP000664265">
    <property type="component" value="Unassembled WGS sequence"/>
</dbReference>
<dbReference type="InterPro" id="IPR020084">
    <property type="entry name" value="NUDIX_hydrolase_CS"/>
</dbReference>
<evidence type="ECO:0000256" key="4">
    <source>
        <dbReference type="ARBA" id="ARBA00012381"/>
    </source>
</evidence>
<evidence type="ECO:0000256" key="9">
    <source>
        <dbReference type="ARBA" id="ARBA00023679"/>
    </source>
</evidence>
<dbReference type="Pfam" id="PF09296">
    <property type="entry name" value="NUDIX-like"/>
    <property type="match status" value="1"/>
</dbReference>
<evidence type="ECO:0000259" key="11">
    <source>
        <dbReference type="PROSITE" id="PS51462"/>
    </source>
</evidence>
<comment type="catalytic activity">
    <reaction evidence="9">
        <text>a 5'-end NAD(+)-phospho-ribonucleoside in mRNA + H2O = a 5'-end phospho-adenosine-phospho-ribonucleoside in mRNA + beta-nicotinamide D-ribonucleotide + 2 H(+)</text>
        <dbReference type="Rhea" id="RHEA:60876"/>
        <dbReference type="Rhea" id="RHEA-COMP:15698"/>
        <dbReference type="Rhea" id="RHEA-COMP:15719"/>
        <dbReference type="ChEBI" id="CHEBI:14649"/>
        <dbReference type="ChEBI" id="CHEBI:15377"/>
        <dbReference type="ChEBI" id="CHEBI:15378"/>
        <dbReference type="ChEBI" id="CHEBI:144029"/>
        <dbReference type="ChEBI" id="CHEBI:144051"/>
    </reaction>
    <physiologicalReaction direction="left-to-right" evidence="9">
        <dbReference type="Rhea" id="RHEA:60877"/>
    </physiologicalReaction>
</comment>
<gene>
    <name evidence="12" type="primary">nudC</name>
    <name evidence="12" type="ORF">JHU38_02625</name>
</gene>
<dbReference type="InterPro" id="IPR015376">
    <property type="entry name" value="Znr_NADH_PPase"/>
</dbReference>
<keyword evidence="5" id="KW-0479">Metal-binding</keyword>
<sequence>MNYYWFVFFNSDLLLEKKSDGTYSVPLAGEPPVALKPGTRVLDISPMEDGTQVKAYYIESSLLEGSRYEWCGLRSSFYKLSNELYLKAGKCHELLYWDRSTQFCGVCGAPMKMYTNISKQCSSCGREVWPQLATAVIVLVHRGNEVLLVHARNFKSDFYGLVAGFVETGETLEEAVHREVMEETGIKIENLRYFGSQPWPYPCGLMVGFNADYVSGDIKLQAEELTNGNWFTKDTLPHIPEKLSIARKILDDWLDDHKQ</sequence>
<evidence type="ECO:0000256" key="5">
    <source>
        <dbReference type="ARBA" id="ARBA00022723"/>
    </source>
</evidence>
<dbReference type="Gene3D" id="3.90.79.10">
    <property type="entry name" value="Nucleoside Triphosphate Pyrophosphohydrolase"/>
    <property type="match status" value="1"/>
</dbReference>
<evidence type="ECO:0000256" key="8">
    <source>
        <dbReference type="ARBA" id="ARBA00023027"/>
    </source>
</evidence>
<evidence type="ECO:0000256" key="2">
    <source>
        <dbReference type="ARBA" id="ARBA00001947"/>
    </source>
</evidence>
<dbReference type="InterPro" id="IPR049734">
    <property type="entry name" value="NudC-like_C"/>
</dbReference>
<evidence type="ECO:0000313" key="13">
    <source>
        <dbReference type="Proteomes" id="UP000664265"/>
    </source>
</evidence>
<dbReference type="InterPro" id="IPR015797">
    <property type="entry name" value="NUDIX_hydrolase-like_dom_sf"/>
</dbReference>
<dbReference type="PANTHER" id="PTHR42904:SF6">
    <property type="entry name" value="NAD-CAPPED RNA HYDROLASE NUDT12"/>
    <property type="match status" value="1"/>
</dbReference>
<accession>A0ABS3M3C2</accession>
<reference evidence="12 13" key="1">
    <citation type="submission" date="2021-01" db="EMBL/GenBank/DDBJ databases">
        <title>Prevotella A2931 sp. nov.</title>
        <authorList>
            <person name="Buhl M."/>
            <person name="Oberhettinger P."/>
        </authorList>
    </citation>
    <scope>NUCLEOTIDE SEQUENCE [LARGE SCALE GENOMIC DNA]</scope>
    <source>
        <strain evidence="12 13">A2931</strain>
    </source>
</reference>
<dbReference type="Pfam" id="PF09297">
    <property type="entry name" value="Zn_ribbon_NUD"/>
    <property type="match status" value="1"/>
</dbReference>
<feature type="domain" description="Nudix hydrolase" evidence="11">
    <location>
        <begin position="129"/>
        <end position="255"/>
    </location>
</feature>
<dbReference type="PRINTS" id="PR00502">
    <property type="entry name" value="NUDIXFAMILY"/>
</dbReference>
<comment type="similarity">
    <text evidence="3">Belongs to the Nudix hydrolase family. NudC subfamily.</text>
</comment>
<evidence type="ECO:0000256" key="3">
    <source>
        <dbReference type="ARBA" id="ARBA00009595"/>
    </source>
</evidence>
<dbReference type="EMBL" id="JAERMS010000004">
    <property type="protein sequence ID" value="MBO1362681.1"/>
    <property type="molecule type" value="Genomic_DNA"/>
</dbReference>
<dbReference type="RefSeq" id="WP_107582583.1">
    <property type="nucleotide sequence ID" value="NZ_JAERMS010000004.1"/>
</dbReference>
<dbReference type="Pfam" id="PF00293">
    <property type="entry name" value="NUDIX"/>
    <property type="match status" value="1"/>
</dbReference>
<organism evidence="12 13">
    <name type="scientific">Prevotella illustrans</name>
    <dbReference type="NCBI Taxonomy" id="2800387"/>
    <lineage>
        <taxon>Bacteria</taxon>
        <taxon>Pseudomonadati</taxon>
        <taxon>Bacteroidota</taxon>
        <taxon>Bacteroidia</taxon>
        <taxon>Bacteroidales</taxon>
        <taxon>Prevotellaceae</taxon>
        <taxon>Prevotella</taxon>
    </lineage>
</organism>
<keyword evidence="6 10" id="KW-0378">Hydrolase</keyword>
<dbReference type="SUPFAM" id="SSF55811">
    <property type="entry name" value="Nudix"/>
    <property type="match status" value="1"/>
</dbReference>
<dbReference type="InterPro" id="IPR015375">
    <property type="entry name" value="NADH_PPase-like_N"/>
</dbReference>
<evidence type="ECO:0000256" key="6">
    <source>
        <dbReference type="ARBA" id="ARBA00022801"/>
    </source>
</evidence>
<dbReference type="CDD" id="cd03429">
    <property type="entry name" value="NUDIX_NADH_pyrophosphatase_Nudt13"/>
    <property type="match status" value="1"/>
</dbReference>
<evidence type="ECO:0000256" key="10">
    <source>
        <dbReference type="RuleBase" id="RU003476"/>
    </source>
</evidence>
<evidence type="ECO:0000256" key="1">
    <source>
        <dbReference type="ARBA" id="ARBA00001946"/>
    </source>
</evidence>
<comment type="caution">
    <text evidence="12">The sequence shown here is derived from an EMBL/GenBank/DDBJ whole genome shotgun (WGS) entry which is preliminary data.</text>
</comment>
<proteinExistence type="inferred from homology"/>